<dbReference type="SMART" id="SM00336">
    <property type="entry name" value="BBOX"/>
    <property type="match status" value="1"/>
</dbReference>
<organism evidence="6 7">
    <name type="scientific">Nannospalax galili</name>
    <name type="common">Northern Israeli blind subterranean mole rat</name>
    <name type="synonym">Spalax galili</name>
    <dbReference type="NCBI Taxonomy" id="1026970"/>
    <lineage>
        <taxon>Eukaryota</taxon>
        <taxon>Metazoa</taxon>
        <taxon>Chordata</taxon>
        <taxon>Craniata</taxon>
        <taxon>Vertebrata</taxon>
        <taxon>Euteleostomi</taxon>
        <taxon>Mammalia</taxon>
        <taxon>Eutheria</taxon>
        <taxon>Euarchontoglires</taxon>
        <taxon>Glires</taxon>
        <taxon>Rodentia</taxon>
        <taxon>Myomorpha</taxon>
        <taxon>Muroidea</taxon>
        <taxon>Spalacidae</taxon>
        <taxon>Spalacinae</taxon>
        <taxon>Nannospalax</taxon>
    </lineage>
</organism>
<name>A0A8C6QQZ3_NANGA</name>
<dbReference type="SUPFAM" id="SSF49899">
    <property type="entry name" value="Concanavalin A-like lectins/glucanases"/>
    <property type="match status" value="1"/>
</dbReference>
<reference evidence="6" key="1">
    <citation type="submission" date="2025-08" db="UniProtKB">
        <authorList>
            <consortium name="Ensembl"/>
        </authorList>
    </citation>
    <scope>IDENTIFICATION</scope>
</reference>
<dbReference type="InterPro" id="IPR006574">
    <property type="entry name" value="PRY"/>
</dbReference>
<dbReference type="InterPro" id="IPR003879">
    <property type="entry name" value="Butyrophylin_SPRY"/>
</dbReference>
<dbReference type="Pfam" id="PF00622">
    <property type="entry name" value="SPRY"/>
    <property type="match status" value="1"/>
</dbReference>
<feature type="domain" description="B30.2/SPRY" evidence="5">
    <location>
        <begin position="181"/>
        <end position="380"/>
    </location>
</feature>
<dbReference type="PRINTS" id="PR01407">
    <property type="entry name" value="BUTYPHLNCDUF"/>
</dbReference>
<dbReference type="Proteomes" id="UP000694381">
    <property type="component" value="Unassembled WGS sequence"/>
</dbReference>
<dbReference type="SMART" id="SM00449">
    <property type="entry name" value="SPRY"/>
    <property type="match status" value="1"/>
</dbReference>
<evidence type="ECO:0000256" key="1">
    <source>
        <dbReference type="ARBA" id="ARBA00022771"/>
    </source>
</evidence>
<keyword evidence="1 3" id="KW-0479">Metal-binding</keyword>
<dbReference type="Ensembl" id="ENSNGAT00000009887.1">
    <property type="protein sequence ID" value="ENSNGAP00000005691.1"/>
    <property type="gene ID" value="ENSNGAG00000008135.1"/>
</dbReference>
<dbReference type="Pfam" id="PF00643">
    <property type="entry name" value="zf-B_box"/>
    <property type="match status" value="1"/>
</dbReference>
<evidence type="ECO:0000313" key="6">
    <source>
        <dbReference type="Ensembl" id="ENSNGAP00000005691.1"/>
    </source>
</evidence>
<protein>
    <submittedName>
        <fullName evidence="6">Tripartite motif family-like 2</fullName>
    </submittedName>
</protein>
<sequence length="380" mass="43465">MSQTLKPQSPPSVTEESYCRIHLELLKLFCEDDQITICSKCFQLPVHKHHLVYEIHEAAENYRKLFKETLHMLKGKLEVAKSILADEQERMVRIQEEEQSFKKMVEAEYKMRFRLLREETDLKYPRQPACKFDQNLNEAGQNQLGTELEQKSQETLQNARYNLERSESLLLQSLEPAEITDLSSCLIQGMSKVLMVFQRHITLDPETAHPCLVLSEDLKSMRLGNTPPSVPDTPRRFDFGASVLAAESFLSGRHYWEVAVGQASNWQLGICDCVGRKSNRPQVSGDKVLLMGSMMGADYTFWIFPSLRKICLRKKMYKVGIFVDCDHGQMSFYNVTESSLIYNFSDLTFQGAVRPVFSLCVPNGDMNSDSLTICPPHTPS</sequence>
<dbReference type="InterPro" id="IPR013320">
    <property type="entry name" value="ConA-like_dom_sf"/>
</dbReference>
<evidence type="ECO:0000259" key="5">
    <source>
        <dbReference type="PROSITE" id="PS50188"/>
    </source>
</evidence>
<dbReference type="InterPro" id="IPR001870">
    <property type="entry name" value="B30.2/SPRY"/>
</dbReference>
<dbReference type="Pfam" id="PF13765">
    <property type="entry name" value="PRY"/>
    <property type="match status" value="1"/>
</dbReference>
<reference evidence="6" key="2">
    <citation type="submission" date="2025-09" db="UniProtKB">
        <authorList>
            <consortium name="Ensembl"/>
        </authorList>
    </citation>
    <scope>IDENTIFICATION</scope>
</reference>
<dbReference type="FunFam" id="2.60.120.920:FF:000004">
    <property type="entry name" value="Butyrophilin subfamily 1 member A1"/>
    <property type="match status" value="1"/>
</dbReference>
<dbReference type="InterPro" id="IPR050143">
    <property type="entry name" value="TRIM/RBCC"/>
</dbReference>
<dbReference type="Gene3D" id="2.60.120.920">
    <property type="match status" value="1"/>
</dbReference>
<keyword evidence="7" id="KW-1185">Reference proteome</keyword>
<feature type="domain" description="B box-type" evidence="4">
    <location>
        <begin position="14"/>
        <end position="55"/>
    </location>
</feature>
<dbReference type="PANTHER" id="PTHR24103">
    <property type="entry name" value="E3 UBIQUITIN-PROTEIN LIGASE TRIM"/>
    <property type="match status" value="1"/>
</dbReference>
<dbReference type="InterPro" id="IPR043136">
    <property type="entry name" value="B30.2/SPRY_sf"/>
</dbReference>
<gene>
    <name evidence="6" type="primary">Triml2</name>
</gene>
<keyword evidence="2" id="KW-0862">Zinc</keyword>
<dbReference type="Gene3D" id="3.30.160.60">
    <property type="entry name" value="Classic Zinc Finger"/>
    <property type="match status" value="1"/>
</dbReference>
<proteinExistence type="predicted"/>
<dbReference type="InterPro" id="IPR000315">
    <property type="entry name" value="Znf_B-box"/>
</dbReference>
<keyword evidence="1 3" id="KW-0863">Zinc-finger</keyword>
<dbReference type="SMART" id="SM00589">
    <property type="entry name" value="PRY"/>
    <property type="match status" value="1"/>
</dbReference>
<evidence type="ECO:0000313" key="7">
    <source>
        <dbReference type="Proteomes" id="UP000694381"/>
    </source>
</evidence>
<evidence type="ECO:0000259" key="4">
    <source>
        <dbReference type="PROSITE" id="PS50119"/>
    </source>
</evidence>
<dbReference type="PROSITE" id="PS50188">
    <property type="entry name" value="B302_SPRY"/>
    <property type="match status" value="1"/>
</dbReference>
<dbReference type="SUPFAM" id="SSF57845">
    <property type="entry name" value="B-box zinc-binding domain"/>
    <property type="match status" value="1"/>
</dbReference>
<dbReference type="GeneTree" id="ENSGT00940000162029"/>
<evidence type="ECO:0000256" key="3">
    <source>
        <dbReference type="PROSITE-ProRule" id="PRU00024"/>
    </source>
</evidence>
<dbReference type="GO" id="GO:0008270">
    <property type="term" value="F:zinc ion binding"/>
    <property type="evidence" value="ECO:0007669"/>
    <property type="project" value="UniProtKB-KW"/>
</dbReference>
<dbReference type="InterPro" id="IPR003877">
    <property type="entry name" value="SPRY_dom"/>
</dbReference>
<dbReference type="AlphaFoldDB" id="A0A8C6QQZ3"/>
<accession>A0A8C6QQZ3</accession>
<evidence type="ECO:0000256" key="2">
    <source>
        <dbReference type="ARBA" id="ARBA00022833"/>
    </source>
</evidence>
<dbReference type="PROSITE" id="PS50119">
    <property type="entry name" value="ZF_BBOX"/>
    <property type="match status" value="1"/>
</dbReference>
<dbReference type="CDD" id="cd13733">
    <property type="entry name" value="SPRY_PRY_C-I_1"/>
    <property type="match status" value="1"/>
</dbReference>